<dbReference type="PROSITE" id="PS00211">
    <property type="entry name" value="ABC_TRANSPORTER_1"/>
    <property type="match status" value="2"/>
</dbReference>
<keyword evidence="3" id="KW-0479">Metal-binding</keyword>
<evidence type="ECO:0000256" key="7">
    <source>
        <dbReference type="ARBA" id="ARBA00022769"/>
    </source>
</evidence>
<dbReference type="GO" id="GO:0008270">
    <property type="term" value="F:zinc ion binding"/>
    <property type="evidence" value="ECO:0007669"/>
    <property type="project" value="UniProtKB-KW"/>
</dbReference>
<evidence type="ECO:0000256" key="3">
    <source>
        <dbReference type="ARBA" id="ARBA00022723"/>
    </source>
</evidence>
<dbReference type="FunFam" id="1.20.1580.10:FF:000002">
    <property type="entry name" value="UvrABC system protein A"/>
    <property type="match status" value="1"/>
</dbReference>
<keyword evidence="11" id="KW-0267">Excision nuclease</keyword>
<evidence type="ECO:0000256" key="12">
    <source>
        <dbReference type="ARBA" id="ARBA00023125"/>
    </source>
</evidence>
<evidence type="ECO:0000256" key="13">
    <source>
        <dbReference type="ARBA" id="ARBA00023204"/>
    </source>
</evidence>
<keyword evidence="13" id="KW-0234">DNA repair</keyword>
<dbReference type="Pfam" id="PF17760">
    <property type="entry name" value="UvrA_inter"/>
    <property type="match status" value="1"/>
</dbReference>
<dbReference type="KEGG" id="fte:Fluta_2049"/>
<dbReference type="Gene3D" id="1.20.1580.10">
    <property type="entry name" value="ABC transporter ATPase like domain"/>
    <property type="match status" value="3"/>
</dbReference>
<dbReference type="InterPro" id="IPR004602">
    <property type="entry name" value="UvrA"/>
</dbReference>
<dbReference type="InterPro" id="IPR027417">
    <property type="entry name" value="P-loop_NTPase"/>
</dbReference>
<dbReference type="GO" id="GO:0005737">
    <property type="term" value="C:cytoplasm"/>
    <property type="evidence" value="ECO:0007669"/>
    <property type="project" value="UniProtKB-SubCell"/>
</dbReference>
<dbReference type="NCBIfam" id="TIGR00630">
    <property type="entry name" value="uvra"/>
    <property type="match status" value="1"/>
</dbReference>
<evidence type="ECO:0000256" key="9">
    <source>
        <dbReference type="ARBA" id="ARBA00022833"/>
    </source>
</evidence>
<dbReference type="GO" id="GO:0004518">
    <property type="term" value="F:nuclease activity"/>
    <property type="evidence" value="ECO:0007669"/>
    <property type="project" value="UniProtKB-KW"/>
</dbReference>
<evidence type="ECO:0000256" key="4">
    <source>
        <dbReference type="ARBA" id="ARBA00022737"/>
    </source>
</evidence>
<dbReference type="InterPro" id="IPR041552">
    <property type="entry name" value="UvrA_DNA-bd"/>
</dbReference>
<dbReference type="CDD" id="cd03271">
    <property type="entry name" value="ABC_UvrA_II"/>
    <property type="match status" value="1"/>
</dbReference>
<evidence type="ECO:0000313" key="18">
    <source>
        <dbReference type="EMBL" id="AEA44035.1"/>
    </source>
</evidence>
<dbReference type="Gene3D" id="1.10.8.280">
    <property type="entry name" value="ABC transporter ATPase domain-like"/>
    <property type="match status" value="1"/>
</dbReference>
<dbReference type="PANTHER" id="PTHR43152">
    <property type="entry name" value="UVRABC SYSTEM PROTEIN A"/>
    <property type="match status" value="1"/>
</dbReference>
<proteinExistence type="inferred from homology"/>
<comment type="subcellular location">
    <subcellularLocation>
        <location evidence="1">Cytoplasm</location>
    </subcellularLocation>
</comment>
<dbReference type="NCBIfam" id="NF001503">
    <property type="entry name" value="PRK00349.1"/>
    <property type="match status" value="1"/>
</dbReference>
<dbReference type="eggNOG" id="COG0178">
    <property type="taxonomic scope" value="Bacteria"/>
</dbReference>
<evidence type="ECO:0000256" key="15">
    <source>
        <dbReference type="ARBA" id="ARBA00039316"/>
    </source>
</evidence>
<keyword evidence="10" id="KW-0067">ATP-binding</keyword>
<evidence type="ECO:0000256" key="14">
    <source>
        <dbReference type="ARBA" id="ARBA00038000"/>
    </source>
</evidence>
<keyword evidence="9" id="KW-0862">Zinc</keyword>
<dbReference type="RefSeq" id="WP_013686805.1">
    <property type="nucleotide sequence ID" value="NC_015321.1"/>
</dbReference>
<keyword evidence="12" id="KW-0238">DNA-binding</keyword>
<dbReference type="HOGENOM" id="CLU_001370_0_2_10"/>
<dbReference type="AlphaFoldDB" id="F2IKD2"/>
<keyword evidence="19" id="KW-1185">Reference proteome</keyword>
<evidence type="ECO:0000256" key="10">
    <source>
        <dbReference type="ARBA" id="ARBA00022840"/>
    </source>
</evidence>
<keyword evidence="7" id="KW-0228">DNA excision</keyword>
<dbReference type="GO" id="GO:0009380">
    <property type="term" value="C:excinuclease repair complex"/>
    <property type="evidence" value="ECO:0007669"/>
    <property type="project" value="InterPro"/>
</dbReference>
<dbReference type="GO" id="GO:0003677">
    <property type="term" value="F:DNA binding"/>
    <property type="evidence" value="ECO:0007669"/>
    <property type="project" value="UniProtKB-KW"/>
</dbReference>
<evidence type="ECO:0000256" key="16">
    <source>
        <dbReference type="ARBA" id="ARBA00042156"/>
    </source>
</evidence>
<dbReference type="InterPro" id="IPR041102">
    <property type="entry name" value="UvrA_inter"/>
</dbReference>
<organism evidence="18 19">
    <name type="scientific">Fluviicola taffensis (strain DSM 16823 / NCIMB 13979 / RW262)</name>
    <dbReference type="NCBI Taxonomy" id="755732"/>
    <lineage>
        <taxon>Bacteria</taxon>
        <taxon>Pseudomonadati</taxon>
        <taxon>Bacteroidota</taxon>
        <taxon>Flavobacteriia</taxon>
        <taxon>Flavobacteriales</taxon>
        <taxon>Crocinitomicaceae</taxon>
        <taxon>Fluviicola</taxon>
    </lineage>
</organism>
<evidence type="ECO:0000259" key="17">
    <source>
        <dbReference type="PROSITE" id="PS50893"/>
    </source>
</evidence>
<evidence type="ECO:0000256" key="6">
    <source>
        <dbReference type="ARBA" id="ARBA00022763"/>
    </source>
</evidence>
<sequence length="949" mass="106317">MSLDKQTKTIEVYGAREHNLKDVHLEIPRDKLVVFTGLSGSGKSSLAFDTIFAEGQRRYIETFSSYARQFLGGMERPDVDKINGLSPVISIEQKTVSRSPRSTVGTITEIYDFMRLLYARIGTAYSYETGERMVKYSDDQITDLIIEQFEGKKVLILAPKIKGRKGHYRELFEQIGKMGYSKVRIDGEIQEIEKGMRLDRYKIHDIEIVIDRILVKADDRKRIYDGITTAMKHGGKSMMIQDFETNQARHFSRLLMCPTTGISYPEPEPNLFSFNSPYGACPTCVGLGEISEIDREKVIPDPKLSIKKGGLAPIGEYKRNWFFERIESFLQQEGYTINTPISDLPDELIHVILNGNEGLEQNGKDSNIQFEGLGNFMARHAEESTAGIQRWAQSFMNKITCPECHGARLKKEALHFKVAEKTLGEVATLDIQELATWLENIEDSLNKEQKLIGVEILKEIRARVRFILEVGLEYLTLHRSARSLSGGEAQRIRLATQIGSELMNVLYILDEPSIGLHQRDNTRLINSLKRLRDGGNSVIVVEHDREMMEAADFVVDIGPGAGVHGGQIMNAAPFHELISKDSITTKYLRGELEIEIPKKRRKGNGKKLVLKGATGNNLQNVDLTIPLGTLTCVTGVSGSGKSTLINHTLYPILNAHIYNGVKKPMPYKKIEGLEHLDKVIEIDQSPIGRTPRSNPATYTNVFTEIRTLFAALPEAQIRGYKAGRFSFNVAGGRCDTCGGGGLKVIEMNFLPDVYVECETCNGKRYNRETLEVRFKGKSINDVLEMTIEDAVVFFESIPKIHRVLETLNSVGLGYIKLGQPSTTVSGGEAQRIKLAGELTKRGTGNTIYILDEPSTGLHFEDIRMLIEVLQRLVDDGNTVLVIEHNLDIVKVADHIIDVGPEGGRGGGKILCTGTPEEIIKKYTEISHTANYLKKEIDHMEKLRKDLKKK</sequence>
<dbReference type="GO" id="GO:0006289">
    <property type="term" value="P:nucleotide-excision repair"/>
    <property type="evidence" value="ECO:0007669"/>
    <property type="project" value="InterPro"/>
</dbReference>
<evidence type="ECO:0000256" key="5">
    <source>
        <dbReference type="ARBA" id="ARBA00022741"/>
    </source>
</evidence>
<keyword evidence="8" id="KW-0863">Zinc-finger</keyword>
<gene>
    <name evidence="18" type="ordered locus">Fluta_2049</name>
</gene>
<keyword evidence="4" id="KW-0677">Repeat</keyword>
<dbReference type="OrthoDB" id="9809851at2"/>
<reference evidence="18 19" key="1">
    <citation type="journal article" date="2011" name="Stand. Genomic Sci.">
        <title>Complete genome sequence of the gliding freshwater bacterium Fluviicola taffensis type strain (RW262).</title>
        <authorList>
            <person name="Woyke T."/>
            <person name="Chertkov O."/>
            <person name="Lapidus A."/>
            <person name="Nolan M."/>
            <person name="Lucas S."/>
            <person name="Del Rio T.G."/>
            <person name="Tice H."/>
            <person name="Cheng J.F."/>
            <person name="Tapia R."/>
            <person name="Han C."/>
            <person name="Goodwin L."/>
            <person name="Pitluck S."/>
            <person name="Liolios K."/>
            <person name="Pagani I."/>
            <person name="Ivanova N."/>
            <person name="Huntemann M."/>
            <person name="Mavromatis K."/>
            <person name="Mikhailova N."/>
            <person name="Pati A."/>
            <person name="Chen A."/>
            <person name="Palaniappan K."/>
            <person name="Land M."/>
            <person name="Hauser L."/>
            <person name="Brambilla E.M."/>
            <person name="Rohde M."/>
            <person name="Mwirichia R."/>
            <person name="Sikorski J."/>
            <person name="Tindall B.J."/>
            <person name="Goker M."/>
            <person name="Bristow J."/>
            <person name="Eisen J.A."/>
            <person name="Markowitz V."/>
            <person name="Hugenholtz P."/>
            <person name="Klenk H.P."/>
            <person name="Kyrpides N.C."/>
        </authorList>
    </citation>
    <scope>NUCLEOTIDE SEQUENCE [LARGE SCALE GENOMIC DNA]</scope>
    <source>
        <strain evidence="19">DSM 16823 / RW262 / RW262</strain>
    </source>
</reference>
<dbReference type="PROSITE" id="PS50893">
    <property type="entry name" value="ABC_TRANSPORTER_2"/>
    <property type="match status" value="1"/>
</dbReference>
<dbReference type="EMBL" id="CP002542">
    <property type="protein sequence ID" value="AEA44035.1"/>
    <property type="molecule type" value="Genomic_DNA"/>
</dbReference>
<dbReference type="InterPro" id="IPR003439">
    <property type="entry name" value="ABC_transporter-like_ATP-bd"/>
</dbReference>
<dbReference type="Gene3D" id="3.40.50.300">
    <property type="entry name" value="P-loop containing nucleotide triphosphate hydrolases"/>
    <property type="match status" value="3"/>
</dbReference>
<evidence type="ECO:0000313" key="19">
    <source>
        <dbReference type="Proteomes" id="UP000007463"/>
    </source>
</evidence>
<dbReference type="SUPFAM" id="SSF52540">
    <property type="entry name" value="P-loop containing nucleoside triphosphate hydrolases"/>
    <property type="match status" value="2"/>
</dbReference>
<dbReference type="STRING" id="755732.Fluta_2049"/>
<dbReference type="Gene3D" id="3.30.190.20">
    <property type="match status" value="1"/>
</dbReference>
<dbReference type="PANTHER" id="PTHR43152:SF3">
    <property type="entry name" value="UVRABC SYSTEM PROTEIN A"/>
    <property type="match status" value="1"/>
</dbReference>
<dbReference type="Pfam" id="PF17755">
    <property type="entry name" value="UvrA_DNA-bind"/>
    <property type="match status" value="1"/>
</dbReference>
<accession>F2IKD2</accession>
<keyword evidence="6" id="KW-0227">DNA damage</keyword>
<reference evidence="19" key="2">
    <citation type="submission" date="2011-02" db="EMBL/GenBank/DDBJ databases">
        <title>The complete genome of Fluviicola taffensis DSM 16823.</title>
        <authorList>
            <consortium name="US DOE Joint Genome Institute (JGI-PGF)"/>
            <person name="Lucas S."/>
            <person name="Copeland A."/>
            <person name="Lapidus A."/>
            <person name="Bruce D."/>
            <person name="Goodwin L."/>
            <person name="Pitluck S."/>
            <person name="Kyrpides N."/>
            <person name="Mavromatis K."/>
            <person name="Ivanova N."/>
            <person name="Mikhailova N."/>
            <person name="Pagani I."/>
            <person name="Chertkov O."/>
            <person name="Detter J.C."/>
            <person name="Han C."/>
            <person name="Tapia R."/>
            <person name="Land M."/>
            <person name="Hauser L."/>
            <person name="Markowitz V."/>
            <person name="Cheng J.-F."/>
            <person name="Hugenholtz P."/>
            <person name="Woyke T."/>
            <person name="Wu D."/>
            <person name="Tindall B."/>
            <person name="Pomrenke H.G."/>
            <person name="Brambilla E."/>
            <person name="Klenk H.-P."/>
            <person name="Eisen J.A."/>
        </authorList>
    </citation>
    <scope>NUCLEOTIDE SEQUENCE [LARGE SCALE GENOMIC DNA]</scope>
    <source>
        <strain evidence="19">DSM 16823 / RW262 / RW262</strain>
    </source>
</reference>
<feature type="domain" description="ABC transporter" evidence="17">
    <location>
        <begin position="600"/>
        <end position="931"/>
    </location>
</feature>
<evidence type="ECO:0000256" key="1">
    <source>
        <dbReference type="ARBA" id="ARBA00004496"/>
    </source>
</evidence>
<dbReference type="InterPro" id="IPR017871">
    <property type="entry name" value="ABC_transporter-like_CS"/>
</dbReference>
<keyword evidence="5" id="KW-0547">Nucleotide-binding</keyword>
<evidence type="ECO:0000256" key="11">
    <source>
        <dbReference type="ARBA" id="ARBA00022881"/>
    </source>
</evidence>
<keyword evidence="2" id="KW-0963">Cytoplasm</keyword>
<evidence type="ECO:0000256" key="8">
    <source>
        <dbReference type="ARBA" id="ARBA00022771"/>
    </source>
</evidence>
<dbReference type="GO" id="GO:0016887">
    <property type="term" value="F:ATP hydrolysis activity"/>
    <property type="evidence" value="ECO:0007669"/>
    <property type="project" value="InterPro"/>
</dbReference>
<protein>
    <recommendedName>
        <fullName evidence="15">UvrABC system protein A</fullName>
    </recommendedName>
    <alternativeName>
        <fullName evidence="16">Excinuclease ABC subunit A</fullName>
    </alternativeName>
</protein>
<name>F2IKD2_FLUTR</name>
<evidence type="ECO:0000256" key="2">
    <source>
        <dbReference type="ARBA" id="ARBA00022490"/>
    </source>
</evidence>
<comment type="similarity">
    <text evidence="14">Belongs to the ABC transporter superfamily. UvrA family.</text>
</comment>
<dbReference type="GO" id="GO:0005524">
    <property type="term" value="F:ATP binding"/>
    <property type="evidence" value="ECO:0007669"/>
    <property type="project" value="UniProtKB-KW"/>
</dbReference>
<dbReference type="Proteomes" id="UP000007463">
    <property type="component" value="Chromosome"/>
</dbReference>